<dbReference type="EMBL" id="GL832963">
    <property type="protein sequence ID" value="EGD83609.1"/>
    <property type="molecule type" value="Genomic_DNA"/>
</dbReference>
<feature type="compositionally biased region" description="Basic residues" evidence="1">
    <location>
        <begin position="334"/>
        <end position="343"/>
    </location>
</feature>
<sequence length="488" mass="54915">MFRHGTAKELCCLLWTLDPTFTAADLKAEGIKTEAEAGQHVSERLQACFEKLATTEALHWIENDPHLCAELESMYKQMIDNKHTPDHREMAQSFAEGVVSVLLRDLVQTLHGRRASLLEGINGVKMLVAGMLLGSLYTVVDAPQQGVQGLVLKVLRRLSSNDIWWQALLRYGPAPPRSPKEEEQSQMKKRNRRRAKTVAFTAPNLKPPPPIPSPPISRCPSVTRHRTLLPHVQKTRSVDDDSPFSTPGTSPLRTALSSTANSPSPHRRHLHDSHGNLSANGSPTHVSTPTSPTTLRAPLRHCFSQEERRGSEDHDWRERYHGDSDSSKGESPHARIHSHHPQQHHQQQPGGRAKAVKQRRRSSNLVHEQRARDRETHDARDTYGTHGTRDAPATPRRTRASCSNIHMNMARLGVADAPEPMGTARPDVERTGVFRTLHGDVRIVYPEWTEQEAAARAHQHSDDNEDEFDWFFHATADAPTFRRRSCCF</sequence>
<dbReference type="InParanoid" id="F2U6X7"/>
<keyword evidence="2" id="KW-0732">Signal</keyword>
<evidence type="ECO:0008006" key="5">
    <source>
        <dbReference type="Google" id="ProtNLM"/>
    </source>
</evidence>
<name>F2U6X7_SALR5</name>
<keyword evidence="4" id="KW-1185">Reference proteome</keyword>
<feature type="signal peptide" evidence="2">
    <location>
        <begin position="1"/>
        <end position="24"/>
    </location>
</feature>
<dbReference type="GeneID" id="16075693"/>
<evidence type="ECO:0000256" key="1">
    <source>
        <dbReference type="SAM" id="MobiDB-lite"/>
    </source>
</evidence>
<evidence type="ECO:0000313" key="4">
    <source>
        <dbReference type="Proteomes" id="UP000007799"/>
    </source>
</evidence>
<feature type="compositionally biased region" description="Basic residues" evidence="1">
    <location>
        <begin position="187"/>
        <end position="196"/>
    </location>
</feature>
<proteinExistence type="predicted"/>
<dbReference type="RefSeq" id="XP_004995113.1">
    <property type="nucleotide sequence ID" value="XM_004995056.1"/>
</dbReference>
<evidence type="ECO:0000256" key="2">
    <source>
        <dbReference type="SAM" id="SignalP"/>
    </source>
</evidence>
<dbReference type="AlphaFoldDB" id="F2U6X7"/>
<feature type="compositionally biased region" description="Basic and acidic residues" evidence="1">
    <location>
        <begin position="303"/>
        <end position="333"/>
    </location>
</feature>
<feature type="compositionally biased region" description="Low complexity" evidence="1">
    <location>
        <begin position="282"/>
        <end position="294"/>
    </location>
</feature>
<accession>F2U6X7</accession>
<feature type="chain" id="PRO_5003287181" description="CLASP N-terminal domain-containing protein" evidence="2">
    <location>
        <begin position="25"/>
        <end position="488"/>
    </location>
</feature>
<feature type="compositionally biased region" description="Basic and acidic residues" evidence="1">
    <location>
        <begin position="367"/>
        <end position="389"/>
    </location>
</feature>
<feature type="compositionally biased region" description="Polar residues" evidence="1">
    <location>
        <begin position="243"/>
        <end position="264"/>
    </location>
</feature>
<reference evidence="3" key="1">
    <citation type="submission" date="2009-08" db="EMBL/GenBank/DDBJ databases">
        <title>Annotation of Salpingoeca rosetta.</title>
        <authorList>
            <consortium name="The Broad Institute Genome Sequencing Platform"/>
            <person name="Russ C."/>
            <person name="Cuomo C."/>
            <person name="Burger G."/>
            <person name="Gray M.W."/>
            <person name="Holland P.W.H."/>
            <person name="King N."/>
            <person name="Lang F.B.F."/>
            <person name="Roger A.J."/>
            <person name="Ruiz-Trillo I."/>
            <person name="Young S.K."/>
            <person name="Zeng Q."/>
            <person name="Gargeya S."/>
            <person name="Alvarado L."/>
            <person name="Berlin A."/>
            <person name="Chapman S.B."/>
            <person name="Chen Z."/>
            <person name="Freedman E."/>
            <person name="Gellesch M."/>
            <person name="Goldberg J."/>
            <person name="Griggs A."/>
            <person name="Gujja S."/>
            <person name="Heilman E."/>
            <person name="Heiman D."/>
            <person name="Howarth C."/>
            <person name="Mehta T."/>
            <person name="Neiman D."/>
            <person name="Pearson M."/>
            <person name="Roberts A."/>
            <person name="Saif S."/>
            <person name="Shea T."/>
            <person name="Shenoy N."/>
            <person name="Sisk P."/>
            <person name="Stolte C."/>
            <person name="Sykes S."/>
            <person name="White J."/>
            <person name="Yandava C."/>
            <person name="Haas B."/>
            <person name="Nusbaum C."/>
            <person name="Birren B."/>
        </authorList>
    </citation>
    <scope>NUCLEOTIDE SEQUENCE [LARGE SCALE GENOMIC DNA]</scope>
    <source>
        <strain evidence="3">ATCC 50818</strain>
    </source>
</reference>
<gene>
    <name evidence="3" type="ORF">PTSG_04217</name>
</gene>
<evidence type="ECO:0000313" key="3">
    <source>
        <dbReference type="EMBL" id="EGD83609.1"/>
    </source>
</evidence>
<organism evidence="4">
    <name type="scientific">Salpingoeca rosetta (strain ATCC 50818 / BSB-021)</name>
    <dbReference type="NCBI Taxonomy" id="946362"/>
    <lineage>
        <taxon>Eukaryota</taxon>
        <taxon>Choanoflagellata</taxon>
        <taxon>Craspedida</taxon>
        <taxon>Salpingoecidae</taxon>
        <taxon>Salpingoeca</taxon>
    </lineage>
</organism>
<feature type="region of interest" description="Disordered" evidence="1">
    <location>
        <begin position="174"/>
        <end position="398"/>
    </location>
</feature>
<feature type="compositionally biased region" description="Pro residues" evidence="1">
    <location>
        <begin position="205"/>
        <end position="217"/>
    </location>
</feature>
<dbReference type="KEGG" id="sre:PTSG_04217"/>
<protein>
    <recommendedName>
        <fullName evidence="5">CLASP N-terminal domain-containing protein</fullName>
    </recommendedName>
</protein>
<dbReference type="Proteomes" id="UP000007799">
    <property type="component" value="Unassembled WGS sequence"/>
</dbReference>